<dbReference type="Proteomes" id="UP000239720">
    <property type="component" value="Unassembled WGS sequence"/>
</dbReference>
<dbReference type="Gene3D" id="3.10.450.50">
    <property type="match status" value="1"/>
</dbReference>
<keyword evidence="3" id="KW-1185">Reference proteome</keyword>
<dbReference type="KEGG" id="hsc:HVS_15935"/>
<gene>
    <name evidence="2" type="ORF">B9R14_03325</name>
    <name evidence="1" type="ORF">HVS_15935</name>
</gene>
<dbReference type="NCBIfam" id="NF004088">
    <property type="entry name" value="PRK05590.1"/>
    <property type="match status" value="1"/>
</dbReference>
<dbReference type="SUPFAM" id="SSF103642">
    <property type="entry name" value="Sec-C motif"/>
    <property type="match status" value="1"/>
</dbReference>
<dbReference type="InterPro" id="IPR004027">
    <property type="entry name" value="SEC_C_motif"/>
</dbReference>
<evidence type="ECO:0000313" key="3">
    <source>
        <dbReference type="Proteomes" id="UP000233534"/>
    </source>
</evidence>
<accession>A0A2K9EB81</accession>
<organism evidence="1 3">
    <name type="scientific">Acetivibrio saccincola</name>
    <dbReference type="NCBI Taxonomy" id="1677857"/>
    <lineage>
        <taxon>Bacteria</taxon>
        <taxon>Bacillati</taxon>
        <taxon>Bacillota</taxon>
        <taxon>Clostridia</taxon>
        <taxon>Eubacteriales</taxon>
        <taxon>Oscillospiraceae</taxon>
        <taxon>Acetivibrio</taxon>
    </lineage>
</organism>
<dbReference type="AlphaFoldDB" id="A0A2K9EB81"/>
<dbReference type="PANTHER" id="PTHR33747:SF1">
    <property type="entry name" value="ADENYLATE CYCLASE-ASSOCIATED CAP C-TERMINAL DOMAIN-CONTAINING PROTEIN"/>
    <property type="match status" value="1"/>
</dbReference>
<dbReference type="Pfam" id="PF02810">
    <property type="entry name" value="SEC-C"/>
    <property type="match status" value="1"/>
</dbReference>
<reference evidence="2 4" key="2">
    <citation type="journal article" date="2018" name="Syst. Appl. Microbiol.">
        <title>Characterization and high-quality draft genome sequence of Herbivorax saccincola A7, an anaerobic, alkaliphilic, thermophilic, cellulolytic, and xylanolytic bacterium.</title>
        <authorList>
            <person name="Aikawa S."/>
            <person name="Baramee S."/>
            <person name="Sermsathanaswadi J."/>
            <person name="Thianheng P."/>
            <person name="Tachaapaikoon C."/>
            <person name="Shikata A."/>
            <person name="Waeonukul R."/>
            <person name="Pason P."/>
            <person name="Ratanakhanokchai K."/>
            <person name="Kosugi A."/>
        </authorList>
    </citation>
    <scope>NUCLEOTIDE SEQUENCE [LARGE SCALE GENOMIC DNA]</scope>
    <source>
        <strain evidence="2 4">A7</strain>
    </source>
</reference>
<evidence type="ECO:0000313" key="1">
    <source>
        <dbReference type="EMBL" id="AUG59026.1"/>
    </source>
</evidence>
<dbReference type="EMBL" id="CP025197">
    <property type="protein sequence ID" value="AUG59026.1"/>
    <property type="molecule type" value="Genomic_DNA"/>
</dbReference>
<dbReference type="EMBL" id="NEMB01000003">
    <property type="protein sequence ID" value="PQQ65892.1"/>
    <property type="molecule type" value="Genomic_DNA"/>
</dbReference>
<reference evidence="1 3" key="1">
    <citation type="submission" date="2017-12" db="EMBL/GenBank/DDBJ databases">
        <title>Complete genome sequence of Herbivorax saccincola GGR1, a novel Cellulosome-producing hydrolytic bacterium in a thermophilic biogas plant, established by Illumina and Nanopore MinION sequencing.</title>
        <authorList>
            <person name="Pechtl A."/>
            <person name="Ruckert C."/>
            <person name="Koeck D.E."/>
            <person name="Maus I."/>
            <person name="Winkler A."/>
            <person name="Kalinowski J."/>
            <person name="Puhler A."/>
            <person name="Schwarz W.W."/>
            <person name="Zverlov V.V."/>
            <person name="Schluter A."/>
            <person name="Liebl W."/>
        </authorList>
    </citation>
    <scope>NUCLEOTIDE SEQUENCE [LARGE SCALE GENOMIC DNA]</scope>
    <source>
        <strain evidence="1">GGR1</strain>
        <strain evidence="3">SR1</strain>
    </source>
</reference>
<dbReference type="OrthoDB" id="5872at2"/>
<evidence type="ECO:0000313" key="4">
    <source>
        <dbReference type="Proteomes" id="UP000239720"/>
    </source>
</evidence>
<dbReference type="RefSeq" id="WP_101303817.1">
    <property type="nucleotide sequence ID" value="NZ_CP025197.1"/>
</dbReference>
<name>A0A2K9EB81_9FIRM</name>
<protein>
    <submittedName>
        <fullName evidence="2">SEC-C domain-containing protein</fullName>
    </submittedName>
</protein>
<dbReference type="Proteomes" id="UP000233534">
    <property type="component" value="Chromosome"/>
</dbReference>
<proteinExistence type="predicted"/>
<evidence type="ECO:0000313" key="2">
    <source>
        <dbReference type="EMBL" id="PQQ65892.1"/>
    </source>
</evidence>
<sequence length="164" mass="19440">MSIYSEWKDLTDIERSEEEQNKFWNDYLIQEKNVYEYILTHHDEVVEGTVSELAKKFEMENTHFLGFLDGINDSLVKELDLDALEEDSNVKLEVDFKKLFYNMLDAKAHWLYNLPMWDNIYSKEERDKMIKDYNRSKIAVSNKIGRNEPCPCGSGKKYKKCCGQ</sequence>
<dbReference type="PANTHER" id="PTHR33747">
    <property type="entry name" value="UPF0225 PROTEIN SCO1677"/>
    <property type="match status" value="1"/>
</dbReference>